<organism evidence="1 2">
    <name type="scientific">Pseudomonas pohangensis</name>
    <dbReference type="NCBI Taxonomy" id="364197"/>
    <lineage>
        <taxon>Bacteria</taxon>
        <taxon>Pseudomonadati</taxon>
        <taxon>Pseudomonadota</taxon>
        <taxon>Gammaproteobacteria</taxon>
        <taxon>Pseudomonadales</taxon>
        <taxon>Pseudomonadaceae</taxon>
        <taxon>Pseudomonas</taxon>
    </lineage>
</organism>
<dbReference type="OrthoDB" id="6903591at2"/>
<name>A0A1H2FBH5_9PSED</name>
<reference evidence="2" key="1">
    <citation type="submission" date="2016-10" db="EMBL/GenBank/DDBJ databases">
        <authorList>
            <person name="Varghese N."/>
            <person name="Submissions S."/>
        </authorList>
    </citation>
    <scope>NUCLEOTIDE SEQUENCE [LARGE SCALE GENOMIC DNA]</scope>
    <source>
        <strain evidence="2">DSM 17875</strain>
    </source>
</reference>
<dbReference type="AlphaFoldDB" id="A0A1H2FBH5"/>
<gene>
    <name evidence="1" type="ORF">SAMN05216296_1468</name>
</gene>
<proteinExistence type="predicted"/>
<keyword evidence="2" id="KW-1185">Reference proteome</keyword>
<dbReference type="Proteomes" id="UP000243232">
    <property type="component" value="Chromosome I"/>
</dbReference>
<dbReference type="EMBL" id="LT629785">
    <property type="protein sequence ID" value="SDU04692.1"/>
    <property type="molecule type" value="Genomic_DNA"/>
</dbReference>
<sequence length="72" mass="8309">MTKHICPAIYQHKNTPPHIDAYSHCLLLAIQSDLIRFRTGEQDSQRAVELRKINTRLSSALARFEPPKEVRP</sequence>
<dbReference type="RefSeq" id="WP_090193804.1">
    <property type="nucleotide sequence ID" value="NZ_LT629785.1"/>
</dbReference>
<accession>A0A1H2FBH5</accession>
<dbReference type="STRING" id="364197.SAMN05216296_1468"/>
<protein>
    <submittedName>
        <fullName evidence="1">Uncharacterized protein</fullName>
    </submittedName>
</protein>
<evidence type="ECO:0000313" key="1">
    <source>
        <dbReference type="EMBL" id="SDU04692.1"/>
    </source>
</evidence>
<evidence type="ECO:0000313" key="2">
    <source>
        <dbReference type="Proteomes" id="UP000243232"/>
    </source>
</evidence>